<dbReference type="Proteomes" id="UP000694892">
    <property type="component" value="Chromosome 4S"/>
</dbReference>
<organism evidence="1 2">
    <name type="scientific">Xenopus laevis</name>
    <name type="common">African clawed frog</name>
    <dbReference type="NCBI Taxonomy" id="8355"/>
    <lineage>
        <taxon>Eukaryota</taxon>
        <taxon>Metazoa</taxon>
        <taxon>Chordata</taxon>
        <taxon>Craniata</taxon>
        <taxon>Vertebrata</taxon>
        <taxon>Euteleostomi</taxon>
        <taxon>Amphibia</taxon>
        <taxon>Batrachia</taxon>
        <taxon>Anura</taxon>
        <taxon>Pipoidea</taxon>
        <taxon>Pipidae</taxon>
        <taxon>Xenopodinae</taxon>
        <taxon>Xenopus</taxon>
        <taxon>Xenopus</taxon>
    </lineage>
</organism>
<accession>A0A974D3F6</accession>
<name>A0A974D3F6_XENLA</name>
<dbReference type="AlphaFoldDB" id="A0A974D3F6"/>
<dbReference type="EMBL" id="CM004473">
    <property type="protein sequence ID" value="OCT83475.1"/>
    <property type="molecule type" value="Genomic_DNA"/>
</dbReference>
<evidence type="ECO:0000313" key="1">
    <source>
        <dbReference type="EMBL" id="OCT83475.1"/>
    </source>
</evidence>
<sequence length="84" mass="9516">MSRYLPYWATPGPMLVSHEGPCRSSCEDFIHDLMQPSPMGFYSFSYQYPFKTSQVLNGEVIIFSSCSIAHASLQPCMLPCNRET</sequence>
<proteinExistence type="predicted"/>
<reference evidence="2" key="1">
    <citation type="journal article" date="2016" name="Nature">
        <title>Genome evolution in the allotetraploid frog Xenopus laevis.</title>
        <authorList>
            <person name="Session A.M."/>
            <person name="Uno Y."/>
            <person name="Kwon T."/>
            <person name="Chapman J.A."/>
            <person name="Toyoda A."/>
            <person name="Takahashi S."/>
            <person name="Fukui A."/>
            <person name="Hikosaka A."/>
            <person name="Suzuki A."/>
            <person name="Kondo M."/>
            <person name="van Heeringen S.J."/>
            <person name="Quigley I."/>
            <person name="Heinz S."/>
            <person name="Ogino H."/>
            <person name="Ochi H."/>
            <person name="Hellsten U."/>
            <person name="Lyons J.B."/>
            <person name="Simakov O."/>
            <person name="Putnam N."/>
            <person name="Stites J."/>
            <person name="Kuroki Y."/>
            <person name="Tanaka T."/>
            <person name="Michiue T."/>
            <person name="Watanabe M."/>
            <person name="Bogdanovic O."/>
            <person name="Lister R."/>
            <person name="Georgiou G."/>
            <person name="Paranjpe S.S."/>
            <person name="van Kruijsbergen I."/>
            <person name="Shu S."/>
            <person name="Carlson J."/>
            <person name="Kinoshita T."/>
            <person name="Ohta Y."/>
            <person name="Mawaribuchi S."/>
            <person name="Jenkins J."/>
            <person name="Grimwood J."/>
            <person name="Schmutz J."/>
            <person name="Mitros T."/>
            <person name="Mozaffari S.V."/>
            <person name="Suzuki Y."/>
            <person name="Haramoto Y."/>
            <person name="Yamamoto T.S."/>
            <person name="Takagi C."/>
            <person name="Heald R."/>
            <person name="Miller K."/>
            <person name="Haudenschild C."/>
            <person name="Kitzman J."/>
            <person name="Nakayama T."/>
            <person name="Izutsu Y."/>
            <person name="Robert J."/>
            <person name="Fortriede J."/>
            <person name="Burns K."/>
            <person name="Lotay V."/>
            <person name="Karimi K."/>
            <person name="Yasuoka Y."/>
            <person name="Dichmann D.S."/>
            <person name="Flajnik M.F."/>
            <person name="Houston D.W."/>
            <person name="Shendure J."/>
            <person name="DuPasquier L."/>
            <person name="Vize P.D."/>
            <person name="Zorn A.M."/>
            <person name="Ito M."/>
            <person name="Marcotte E.M."/>
            <person name="Wallingford J.B."/>
            <person name="Ito Y."/>
            <person name="Asashima M."/>
            <person name="Ueno N."/>
            <person name="Matsuda Y."/>
            <person name="Veenstra G.J."/>
            <person name="Fujiyama A."/>
            <person name="Harland R.M."/>
            <person name="Taira M."/>
            <person name="Rokhsar D.S."/>
        </authorList>
    </citation>
    <scope>NUCLEOTIDE SEQUENCE [LARGE SCALE GENOMIC DNA]</scope>
    <source>
        <strain evidence="2">J</strain>
    </source>
</reference>
<protein>
    <submittedName>
        <fullName evidence="1">Uncharacterized protein</fullName>
    </submittedName>
</protein>
<gene>
    <name evidence="1" type="ORF">XELAEV_18026017mg</name>
</gene>
<evidence type="ECO:0000313" key="2">
    <source>
        <dbReference type="Proteomes" id="UP000694892"/>
    </source>
</evidence>